<gene>
    <name evidence="4" type="ORF">CKO25_18345</name>
</gene>
<dbReference type="Proteomes" id="UP001138802">
    <property type="component" value="Unassembled WGS sequence"/>
</dbReference>
<name>A0A9X0WM91_9GAMM</name>
<dbReference type="Pfam" id="PF25792">
    <property type="entry name" value="BREX_BrxC_helical"/>
    <property type="match status" value="1"/>
</dbReference>
<sequence>MLIKDLFTKPIDRPINGVIKADQADTESVWQELDEYVVTKELDIHFRKFFGAYLDAIDRAGDPNVIGKVGVWISGFFGSGKSHFLKILSYLLENRTVTRSGETKRAIEFFDGKIQDAMLAGDIKRAVGTDVDVILFNIDSKADSSSGRDAILRVFLKVFNEKLGYSGDHPHLADLERHLDTRGKLDAFKSAFRAAADVDWELERDGYSFYSDELVQALSEALGKTPEGARAWLDKSEDDFKSLLTVENFSRWVREYLDSRGPSHRIVFLVDEVGQFIGQDTHLMLNLQTITENLGTACGGRAWVVVTSQEDIDAVLGEVRASKANDFSKIQGRFRTRLSLSSANVDEVIQKRLLSKTDGACSALSDLYRVKADILKNQLSFSNVGMTFKPYADELDFVSVYPFAPYQFQLVQKVFEAIRRHGVTGLHLARGERSMLDAFQSAAVQLSGEEIGALSPLYRFYPAIESFLEGIVKSTIDNAAANQKLEGFDVLVLKTLFLIRYVDEIRGNVDNLVTLFVDRIDADRLALRHQIEASLQRLEKETLIGRNGEDFFFLTNEERDISREIKDVDLSSAEEAKFLGELIFEDVLKGLRKHRFPDNNKDFGINRLCDLHPHGTRTDGDLVLSVVTPLADDDAYYDDGKCTLQSAVEGGQLIVRLDDDKTLARELRTYLQTDRYVGRKNDGTAAPTTLKILRERQEENRERRQRLVLHLEHLVKEAGYYAVGQPIQPKGGTAAAALNDALTYLIRNSFNKLGYLTQLSANTQAEIKAVLSATDVDDLGFSLEAGQGNQQALGEVQTYVAMMSSANKQVILEDLVEGRFGRRPYGWPDWEVVLLVARLVRKGDISLVMDGATLSTDKIYDAVITPSKWKRITVVKRQAVDDLQIQEARKLAKDVFGQIAPDGEDAVDAFLRERLDGWRTDLTQYKTLADTGDYPGAQEIADALGVIAKLLAEKESVGLIGAFLERKADLLDLSDSVHELANFYDTQRPTWEKLRKAHARFQLNRAWLDKDATAAAALKRIKEILDAAAPYGMLKDAESLIQTVEGVNTALITKRRDHVLQRIDAHITKVKAELDAAQASEDLRNESLYPLQTLKHQVETQTSIAHINQAQPSAEELADEAIDRIEAASKPRKQPEIGDKEPPVYVKKRRIVQAARLAPTGFLQTQADIDAYLDKLRSVLESAIANDERVEIR</sequence>
<dbReference type="InterPro" id="IPR058036">
    <property type="entry name" value="BREX_BrxC_4th"/>
</dbReference>
<evidence type="ECO:0000259" key="2">
    <source>
        <dbReference type="Pfam" id="PF25792"/>
    </source>
</evidence>
<dbReference type="SUPFAM" id="SSF52540">
    <property type="entry name" value="P-loop containing nucleoside triphosphate hydrolases"/>
    <property type="match status" value="1"/>
</dbReference>
<evidence type="ECO:0008006" key="6">
    <source>
        <dbReference type="Google" id="ProtNLM"/>
    </source>
</evidence>
<dbReference type="EMBL" id="NRSD01000028">
    <property type="protein sequence ID" value="MBK1646567.1"/>
    <property type="molecule type" value="Genomic_DNA"/>
</dbReference>
<evidence type="ECO:0000313" key="5">
    <source>
        <dbReference type="Proteomes" id="UP001138802"/>
    </source>
</evidence>
<comment type="caution">
    <text evidence="4">The sequence shown here is derived from an EMBL/GenBank/DDBJ whole genome shotgun (WGS) entry which is preliminary data.</text>
</comment>
<organism evidence="4 5">
    <name type="scientific">Thiocapsa imhoffii</name>
    <dbReference type="NCBI Taxonomy" id="382777"/>
    <lineage>
        <taxon>Bacteria</taxon>
        <taxon>Pseudomonadati</taxon>
        <taxon>Pseudomonadota</taxon>
        <taxon>Gammaproteobacteria</taxon>
        <taxon>Chromatiales</taxon>
        <taxon>Chromatiaceae</taxon>
        <taxon>Thiocapsa</taxon>
    </lineage>
</organism>
<dbReference type="InterPro" id="IPR058037">
    <property type="entry name" value="BREX_BrxC_helical"/>
</dbReference>
<dbReference type="AlphaFoldDB" id="A0A9X0WM91"/>
<reference evidence="4 5" key="1">
    <citation type="journal article" date="2020" name="Microorganisms">
        <title>Osmotic Adaptation and Compatible Solute Biosynthesis of Phototrophic Bacteria as Revealed from Genome Analyses.</title>
        <authorList>
            <person name="Imhoff J.F."/>
            <person name="Rahn T."/>
            <person name="Kunzel S."/>
            <person name="Keller A."/>
            <person name="Neulinger S.C."/>
        </authorList>
    </citation>
    <scope>NUCLEOTIDE SEQUENCE [LARGE SCALE GENOMIC DNA]</scope>
    <source>
        <strain evidence="4 5">DSM 21303</strain>
    </source>
</reference>
<keyword evidence="5" id="KW-1185">Reference proteome</keyword>
<dbReference type="InterPro" id="IPR047679">
    <property type="entry name" value="BREX_BrxC"/>
</dbReference>
<feature type="domain" description="Probable ATP-binding protein BrxC winged helix-turn-helix" evidence="1">
    <location>
        <begin position="752"/>
        <end position="878"/>
    </location>
</feature>
<feature type="domain" description="Probable ATP-binding protein BrxC alpha-helical" evidence="2">
    <location>
        <begin position="884"/>
        <end position="1004"/>
    </location>
</feature>
<proteinExistence type="predicted"/>
<dbReference type="InterPro" id="IPR027417">
    <property type="entry name" value="P-loop_NTPase"/>
</dbReference>
<feature type="domain" description="Probable ATP-binding protein BrxC 4th six-stranded beta-sheet" evidence="3">
    <location>
        <begin position="568"/>
        <end position="745"/>
    </location>
</feature>
<dbReference type="InterPro" id="IPR058038">
    <property type="entry name" value="BREX_BrxC_wHTH"/>
</dbReference>
<protein>
    <recommendedName>
        <fullName evidence="6">BREX system P-loop protein BrxC</fullName>
    </recommendedName>
</protein>
<dbReference type="RefSeq" id="WP_200389392.1">
    <property type="nucleotide sequence ID" value="NZ_NRSD01000028.1"/>
</dbReference>
<dbReference type="Pfam" id="PF25791">
    <property type="entry name" value="WHD_BREX_BrxC"/>
    <property type="match status" value="1"/>
</dbReference>
<dbReference type="Pfam" id="PF25796">
    <property type="entry name" value="BREX_BrxC_4th"/>
    <property type="match status" value="1"/>
</dbReference>
<accession>A0A9X0WM91</accession>
<evidence type="ECO:0000259" key="3">
    <source>
        <dbReference type="Pfam" id="PF25796"/>
    </source>
</evidence>
<dbReference type="NCBIfam" id="NF033441">
    <property type="entry name" value="BREX_BrxC"/>
    <property type="match status" value="1"/>
</dbReference>
<evidence type="ECO:0000313" key="4">
    <source>
        <dbReference type="EMBL" id="MBK1646567.1"/>
    </source>
</evidence>
<evidence type="ECO:0000259" key="1">
    <source>
        <dbReference type="Pfam" id="PF25791"/>
    </source>
</evidence>